<reference evidence="2" key="1">
    <citation type="journal article" date="2021" name="Proc. Natl. Acad. Sci. U.S.A.">
        <title>A Catalog of Tens of Thousands of Viruses from Human Metagenomes Reveals Hidden Associations with Chronic Diseases.</title>
        <authorList>
            <person name="Tisza M.J."/>
            <person name="Buck C.B."/>
        </authorList>
    </citation>
    <scope>NUCLEOTIDE SEQUENCE</scope>
    <source>
        <strain evidence="2">CtMxM32</strain>
    </source>
</reference>
<keyword evidence="1" id="KW-1133">Transmembrane helix</keyword>
<accession>A0A8S5LE24</accession>
<feature type="transmembrane region" description="Helical" evidence="1">
    <location>
        <begin position="6"/>
        <end position="28"/>
    </location>
</feature>
<keyword evidence="1" id="KW-0472">Membrane</keyword>
<evidence type="ECO:0000256" key="1">
    <source>
        <dbReference type="SAM" id="Phobius"/>
    </source>
</evidence>
<protein>
    <submittedName>
        <fullName evidence="2">Uncharacterized protein</fullName>
    </submittedName>
</protein>
<dbReference type="EMBL" id="BK014698">
    <property type="protein sequence ID" value="DAD68268.1"/>
    <property type="molecule type" value="Genomic_DNA"/>
</dbReference>
<organism evidence="2">
    <name type="scientific">Podoviridae sp. ctMxM32</name>
    <dbReference type="NCBI Taxonomy" id="2823557"/>
    <lineage>
        <taxon>Viruses</taxon>
        <taxon>Duplodnaviria</taxon>
        <taxon>Heunggongvirae</taxon>
        <taxon>Uroviricota</taxon>
        <taxon>Caudoviricetes</taxon>
    </lineage>
</organism>
<evidence type="ECO:0000313" key="2">
    <source>
        <dbReference type="EMBL" id="DAD68268.1"/>
    </source>
</evidence>
<proteinExistence type="predicted"/>
<name>A0A8S5LE24_9CAUD</name>
<sequence length="76" mass="8737">MNHGIFIDINMLVGMLPTLGVLATFAAWTRRQLSKMDDLLDDWRGIDARPGVPRRPGVMERLEKIETDVKEIKEMK</sequence>
<keyword evidence="1" id="KW-0812">Transmembrane</keyword>